<evidence type="ECO:0000256" key="5">
    <source>
        <dbReference type="SAM" id="Phobius"/>
    </source>
</evidence>
<feature type="transmembrane region" description="Helical" evidence="5">
    <location>
        <begin position="28"/>
        <end position="53"/>
    </location>
</feature>
<evidence type="ECO:0000256" key="2">
    <source>
        <dbReference type="ARBA" id="ARBA00022692"/>
    </source>
</evidence>
<dbReference type="RefSeq" id="WP_160410903.1">
    <property type="nucleotide sequence ID" value="NZ_WSES01000016.1"/>
</dbReference>
<keyword evidence="2 5" id="KW-0812">Transmembrane</keyword>
<keyword evidence="7" id="KW-1185">Reference proteome</keyword>
<dbReference type="AlphaFoldDB" id="A0A7X3G859"/>
<dbReference type="Pfam" id="PF05101">
    <property type="entry name" value="VirB3"/>
    <property type="match status" value="1"/>
</dbReference>
<comment type="caution">
    <text evidence="6">The sequence shown here is derived from an EMBL/GenBank/DDBJ whole genome shotgun (WGS) entry which is preliminary data.</text>
</comment>
<evidence type="ECO:0000256" key="1">
    <source>
        <dbReference type="ARBA" id="ARBA00004370"/>
    </source>
</evidence>
<comment type="subcellular location">
    <subcellularLocation>
        <location evidence="1">Membrane</location>
    </subcellularLocation>
</comment>
<reference evidence="6 7" key="1">
    <citation type="submission" date="2019-12" db="EMBL/GenBank/DDBJ databases">
        <authorList>
            <person name="Li C."/>
            <person name="Zhao J."/>
        </authorList>
    </citation>
    <scope>NUCLEOTIDE SEQUENCE [LARGE SCALE GENOMIC DNA]</scope>
    <source>
        <strain evidence="6 7">NEAU-DD11</strain>
    </source>
</reference>
<sequence length="106" mass="11890">MNDSVQDVYTDELFVGLTRPTTMWGIPYTAFVIEFMATTLVFLAVGNPLYLLLAAPIHGVLYAISASNPKAFDAIFMWLKTIGRCRNGRFWGAASFSPASYKKWEK</sequence>
<evidence type="ECO:0000256" key="4">
    <source>
        <dbReference type="ARBA" id="ARBA00023136"/>
    </source>
</evidence>
<evidence type="ECO:0000313" key="7">
    <source>
        <dbReference type="Proteomes" id="UP000443353"/>
    </source>
</evidence>
<dbReference type="EMBL" id="WSES01000016">
    <property type="protein sequence ID" value="MVW64467.1"/>
    <property type="molecule type" value="Genomic_DNA"/>
</dbReference>
<dbReference type="InterPro" id="IPR007792">
    <property type="entry name" value="T4SS_VirB3/TrbD/AvhB"/>
</dbReference>
<keyword evidence="4 5" id="KW-0472">Membrane</keyword>
<evidence type="ECO:0000313" key="6">
    <source>
        <dbReference type="EMBL" id="MVW64467.1"/>
    </source>
</evidence>
<accession>A0A7X3G859</accession>
<keyword evidence="3 5" id="KW-1133">Transmembrane helix</keyword>
<gene>
    <name evidence="6" type="ORF">GPY61_31585</name>
</gene>
<name>A0A7X3G859_9BURK</name>
<dbReference type="Proteomes" id="UP000443353">
    <property type="component" value="Unassembled WGS sequence"/>
</dbReference>
<evidence type="ECO:0000256" key="3">
    <source>
        <dbReference type="ARBA" id="ARBA00022989"/>
    </source>
</evidence>
<proteinExistence type="predicted"/>
<organism evidence="6 7">
    <name type="scientific">Massilia cellulosiltytica</name>
    <dbReference type="NCBI Taxonomy" id="2683234"/>
    <lineage>
        <taxon>Bacteria</taxon>
        <taxon>Pseudomonadati</taxon>
        <taxon>Pseudomonadota</taxon>
        <taxon>Betaproteobacteria</taxon>
        <taxon>Burkholderiales</taxon>
        <taxon>Oxalobacteraceae</taxon>
        <taxon>Telluria group</taxon>
        <taxon>Massilia</taxon>
    </lineage>
</organism>
<dbReference type="GO" id="GO:0016020">
    <property type="term" value="C:membrane"/>
    <property type="evidence" value="ECO:0007669"/>
    <property type="project" value="UniProtKB-SubCell"/>
</dbReference>
<protein>
    <submittedName>
        <fullName evidence="6">Conjugal transfer protein</fullName>
    </submittedName>
</protein>